<dbReference type="EMBL" id="SUTE01000037">
    <property type="protein sequence ID" value="MBE6504986.1"/>
    <property type="molecule type" value="Genomic_DNA"/>
</dbReference>
<proteinExistence type="predicted"/>
<evidence type="ECO:0000313" key="6">
    <source>
        <dbReference type="Proteomes" id="UP000762703"/>
    </source>
</evidence>
<gene>
    <name evidence="5" type="ORF">E7Z73_04465</name>
</gene>
<dbReference type="AlphaFoldDB" id="A0A8T3VFP1"/>
<keyword evidence="2" id="KW-1277">Toxin-antitoxin system</keyword>
<keyword evidence="3" id="KW-0540">Nuclease</keyword>
<keyword evidence="1" id="KW-0597">Phosphoprotein</keyword>
<accession>A0A8T3VFP1</accession>
<evidence type="ECO:0000256" key="4">
    <source>
        <dbReference type="ARBA" id="ARBA00022801"/>
    </source>
</evidence>
<keyword evidence="4" id="KW-0378">Hydrolase</keyword>
<protein>
    <submittedName>
        <fullName evidence="5">Uncharacterized protein</fullName>
    </submittedName>
</protein>
<evidence type="ECO:0000256" key="3">
    <source>
        <dbReference type="ARBA" id="ARBA00022722"/>
    </source>
</evidence>
<dbReference type="GO" id="GO:0016787">
    <property type="term" value="F:hydrolase activity"/>
    <property type="evidence" value="ECO:0007669"/>
    <property type="project" value="UniProtKB-KW"/>
</dbReference>
<reference evidence="5" key="1">
    <citation type="submission" date="2019-04" db="EMBL/GenBank/DDBJ databases">
        <title>Evolution of Biomass-Degrading Anaerobic Consortia Revealed by Metagenomics.</title>
        <authorList>
            <person name="Peng X."/>
        </authorList>
    </citation>
    <scope>NUCLEOTIDE SEQUENCE</scope>
    <source>
        <strain evidence="5">SIG12</strain>
    </source>
</reference>
<dbReference type="GO" id="GO:0004540">
    <property type="term" value="F:RNA nuclease activity"/>
    <property type="evidence" value="ECO:0007669"/>
    <property type="project" value="InterPro"/>
</dbReference>
<evidence type="ECO:0000256" key="2">
    <source>
        <dbReference type="ARBA" id="ARBA00022649"/>
    </source>
</evidence>
<dbReference type="Proteomes" id="UP000762703">
    <property type="component" value="Unassembled WGS sequence"/>
</dbReference>
<name>A0A8T3VFP1_9EURY</name>
<comment type="caution">
    <text evidence="5">The sequence shown here is derived from an EMBL/GenBank/DDBJ whole genome shotgun (WGS) entry which is preliminary data.</text>
</comment>
<organism evidence="5 6">
    <name type="scientific">Methanobrevibacter millerae</name>
    <dbReference type="NCBI Taxonomy" id="230361"/>
    <lineage>
        <taxon>Archaea</taxon>
        <taxon>Methanobacteriati</taxon>
        <taxon>Methanobacteriota</taxon>
        <taxon>Methanomada group</taxon>
        <taxon>Methanobacteria</taxon>
        <taxon>Methanobacteriales</taxon>
        <taxon>Methanobacteriaceae</taxon>
        <taxon>Methanobrevibacter</taxon>
    </lineage>
</organism>
<dbReference type="Pfam" id="PF01934">
    <property type="entry name" value="HepT-like"/>
    <property type="match status" value="1"/>
</dbReference>
<evidence type="ECO:0000256" key="1">
    <source>
        <dbReference type="ARBA" id="ARBA00022553"/>
    </source>
</evidence>
<sequence>MEDRDLEYLDNIIDYCEKVENILNEFDSSYDEFIVNDIFQLSCSMCIIQIGENVDRLSDDFKKNHNHIPWRSIKECAIS</sequence>
<dbReference type="InterPro" id="IPR008201">
    <property type="entry name" value="HepT-like"/>
</dbReference>
<evidence type="ECO:0000313" key="5">
    <source>
        <dbReference type="EMBL" id="MBE6504986.1"/>
    </source>
</evidence>
<dbReference type="GO" id="GO:0110001">
    <property type="term" value="C:toxin-antitoxin complex"/>
    <property type="evidence" value="ECO:0007669"/>
    <property type="project" value="InterPro"/>
</dbReference>